<evidence type="ECO:0000256" key="7">
    <source>
        <dbReference type="SAM" id="MobiDB-lite"/>
    </source>
</evidence>
<evidence type="ECO:0000256" key="6">
    <source>
        <dbReference type="ARBA" id="ARBA00023136"/>
    </source>
</evidence>
<proteinExistence type="inferred from homology"/>
<evidence type="ECO:0000256" key="1">
    <source>
        <dbReference type="ARBA" id="ARBA00004162"/>
    </source>
</evidence>
<feature type="compositionally biased region" description="Polar residues" evidence="7">
    <location>
        <begin position="250"/>
        <end position="264"/>
    </location>
</feature>
<evidence type="ECO:0000256" key="5">
    <source>
        <dbReference type="ARBA" id="ARBA00022989"/>
    </source>
</evidence>
<protein>
    <submittedName>
        <fullName evidence="9">RELT 2</fullName>
    </submittedName>
</protein>
<evidence type="ECO:0000313" key="9">
    <source>
        <dbReference type="EMBL" id="CAH2275900.1"/>
    </source>
</evidence>
<dbReference type="GO" id="GO:0005886">
    <property type="term" value="C:plasma membrane"/>
    <property type="evidence" value="ECO:0007669"/>
    <property type="project" value="UniProtKB-SubCell"/>
</dbReference>
<keyword evidence="10" id="KW-1185">Reference proteome</keyword>
<evidence type="ECO:0000313" key="10">
    <source>
        <dbReference type="Proteomes" id="UP001295444"/>
    </source>
</evidence>
<dbReference type="PANTHER" id="PTHR31481:SF0">
    <property type="entry name" value="RELT-LIKE PROTEIN 2"/>
    <property type="match status" value="1"/>
</dbReference>
<feature type="compositionally biased region" description="Polar residues" evidence="7">
    <location>
        <begin position="124"/>
        <end position="138"/>
    </location>
</feature>
<dbReference type="Pfam" id="PF12606">
    <property type="entry name" value="RELT"/>
    <property type="match status" value="1"/>
</dbReference>
<reference evidence="9" key="1">
    <citation type="submission" date="2022-03" db="EMBL/GenBank/DDBJ databases">
        <authorList>
            <person name="Alioto T."/>
            <person name="Alioto T."/>
            <person name="Gomez Garrido J."/>
        </authorList>
    </citation>
    <scope>NUCLEOTIDE SEQUENCE</scope>
</reference>
<feature type="region of interest" description="Disordered" evidence="7">
    <location>
        <begin position="121"/>
        <end position="172"/>
    </location>
</feature>
<dbReference type="PANTHER" id="PTHR31481">
    <property type="entry name" value="RELT-LIKE PROTEIN 2 RELL2"/>
    <property type="match status" value="1"/>
</dbReference>
<evidence type="ECO:0000256" key="2">
    <source>
        <dbReference type="ARBA" id="ARBA00008688"/>
    </source>
</evidence>
<comment type="similarity">
    <text evidence="2">Belongs to the RELT family.</text>
</comment>
<evidence type="ECO:0000256" key="8">
    <source>
        <dbReference type="SAM" id="Phobius"/>
    </source>
</evidence>
<keyword evidence="5 8" id="KW-1133">Transmembrane helix</keyword>
<dbReference type="EMBL" id="OW240914">
    <property type="protein sequence ID" value="CAH2275900.1"/>
    <property type="molecule type" value="Genomic_DNA"/>
</dbReference>
<sequence length="264" mass="29706">MNEITMEAETNSDVPQQNPFMLFFLVFVFFGTGLIGFLICHVLKKKGYRCRTSPEDLDSDIKEALNEEQENEVSNEDTVERIVKCIIQNEANTEALKQMLGENEGEALPAPRFRVTHIGKKHSLQGSQDDTNASSEPISSDKDPEDESWSKSKNGLATQETHEKGSLPLSINGPEMVGLAKMEFQRESEIKCVENNGLKKLENKIQKTTAKTKVSKERRSSAPEQTVTQRQKGNMKIDEHKQKRPIATVNPIQQVSKETSSQKQ</sequence>
<keyword evidence="4 8" id="KW-0812">Transmembrane</keyword>
<keyword evidence="6 8" id="KW-0472">Membrane</keyword>
<dbReference type="GO" id="GO:0010811">
    <property type="term" value="P:positive regulation of cell-substrate adhesion"/>
    <property type="evidence" value="ECO:0007669"/>
    <property type="project" value="TreeGrafter"/>
</dbReference>
<name>A0AAD1RPM0_PELCU</name>
<feature type="region of interest" description="Disordered" evidence="7">
    <location>
        <begin position="204"/>
        <end position="264"/>
    </location>
</feature>
<gene>
    <name evidence="9" type="ORF">PECUL_23A027430</name>
</gene>
<dbReference type="GO" id="GO:1900745">
    <property type="term" value="P:positive regulation of p38MAPK cascade"/>
    <property type="evidence" value="ECO:0007669"/>
    <property type="project" value="InterPro"/>
</dbReference>
<organism evidence="9 10">
    <name type="scientific">Pelobates cultripes</name>
    <name type="common">Western spadefoot toad</name>
    <dbReference type="NCBI Taxonomy" id="61616"/>
    <lineage>
        <taxon>Eukaryota</taxon>
        <taxon>Metazoa</taxon>
        <taxon>Chordata</taxon>
        <taxon>Craniata</taxon>
        <taxon>Vertebrata</taxon>
        <taxon>Euteleostomi</taxon>
        <taxon>Amphibia</taxon>
        <taxon>Batrachia</taxon>
        <taxon>Anura</taxon>
        <taxon>Pelobatoidea</taxon>
        <taxon>Pelobatidae</taxon>
        <taxon>Pelobates</taxon>
    </lineage>
</organism>
<accession>A0AAD1RPM0</accession>
<dbReference type="InterPro" id="IPR022248">
    <property type="entry name" value="TNF_rcpt_RELT"/>
</dbReference>
<feature type="transmembrane region" description="Helical" evidence="8">
    <location>
        <begin position="20"/>
        <end position="43"/>
    </location>
</feature>
<keyword evidence="3" id="KW-1003">Cell membrane</keyword>
<dbReference type="AlphaFoldDB" id="A0AAD1RPM0"/>
<evidence type="ECO:0000256" key="3">
    <source>
        <dbReference type="ARBA" id="ARBA00022475"/>
    </source>
</evidence>
<comment type="subcellular location">
    <subcellularLocation>
        <location evidence="1">Cell membrane</location>
        <topology evidence="1">Single-pass membrane protein</topology>
    </subcellularLocation>
</comment>
<feature type="compositionally biased region" description="Polar residues" evidence="7">
    <location>
        <begin position="222"/>
        <end position="232"/>
    </location>
</feature>
<dbReference type="Proteomes" id="UP001295444">
    <property type="component" value="Chromosome 03"/>
</dbReference>
<dbReference type="InterPro" id="IPR042313">
    <property type="entry name" value="RELL2"/>
</dbReference>
<evidence type="ECO:0000256" key="4">
    <source>
        <dbReference type="ARBA" id="ARBA00022692"/>
    </source>
</evidence>